<dbReference type="SUPFAM" id="SSF48403">
    <property type="entry name" value="Ankyrin repeat"/>
    <property type="match status" value="1"/>
</dbReference>
<accession>A0AAV8A8P9</accession>
<feature type="repeat" description="ANK" evidence="3">
    <location>
        <begin position="107"/>
        <end position="139"/>
    </location>
</feature>
<feature type="domain" description="BTB" evidence="4">
    <location>
        <begin position="475"/>
        <end position="540"/>
    </location>
</feature>
<dbReference type="AlphaFoldDB" id="A0AAV8A8P9"/>
<dbReference type="InterPro" id="IPR036770">
    <property type="entry name" value="Ankyrin_rpt-contain_sf"/>
</dbReference>
<dbReference type="InterPro" id="IPR011333">
    <property type="entry name" value="SKP1/BTB/POZ_sf"/>
</dbReference>
<proteinExistence type="predicted"/>
<dbReference type="PROSITE" id="PS50097">
    <property type="entry name" value="BTB"/>
    <property type="match status" value="1"/>
</dbReference>
<reference evidence="5" key="1">
    <citation type="submission" date="2022-08" db="EMBL/GenBank/DDBJ databases">
        <title>Novel sulphate-reducing endosymbionts in the free-living metamonad Anaeramoeba.</title>
        <authorList>
            <person name="Jerlstrom-Hultqvist J."/>
            <person name="Cepicka I."/>
            <person name="Gallot-Lavallee L."/>
            <person name="Salas-Leiva D."/>
            <person name="Curtis B.A."/>
            <person name="Zahonova K."/>
            <person name="Pipaliya S."/>
            <person name="Dacks J."/>
            <person name="Roger A.J."/>
        </authorList>
    </citation>
    <scope>NUCLEOTIDE SEQUENCE</scope>
    <source>
        <strain evidence="5">Busselton2</strain>
    </source>
</reference>
<evidence type="ECO:0000259" key="4">
    <source>
        <dbReference type="PROSITE" id="PS50097"/>
    </source>
</evidence>
<dbReference type="PANTHER" id="PTHR24126:SF14">
    <property type="entry name" value="ANK_REP_REGION DOMAIN-CONTAINING PROTEIN"/>
    <property type="match status" value="1"/>
</dbReference>
<evidence type="ECO:0000313" key="6">
    <source>
        <dbReference type="Proteomes" id="UP001146793"/>
    </source>
</evidence>
<gene>
    <name evidence="5" type="ORF">M0812_05246</name>
</gene>
<name>A0AAV8A8P9_9EUKA</name>
<dbReference type="Pfam" id="PF00651">
    <property type="entry name" value="BTB"/>
    <property type="match status" value="1"/>
</dbReference>
<evidence type="ECO:0000256" key="2">
    <source>
        <dbReference type="ARBA" id="ARBA00023043"/>
    </source>
</evidence>
<dbReference type="Pfam" id="PF13857">
    <property type="entry name" value="Ank_5"/>
    <property type="match status" value="1"/>
</dbReference>
<dbReference type="SUPFAM" id="SSF54695">
    <property type="entry name" value="POZ domain"/>
    <property type="match status" value="1"/>
</dbReference>
<organism evidence="5 6">
    <name type="scientific">Anaeramoeba flamelloides</name>
    <dbReference type="NCBI Taxonomy" id="1746091"/>
    <lineage>
        <taxon>Eukaryota</taxon>
        <taxon>Metamonada</taxon>
        <taxon>Anaeramoebidae</taxon>
        <taxon>Anaeramoeba</taxon>
    </lineage>
</organism>
<evidence type="ECO:0000256" key="1">
    <source>
        <dbReference type="ARBA" id="ARBA00022737"/>
    </source>
</evidence>
<dbReference type="PANTHER" id="PTHR24126">
    <property type="entry name" value="ANKYRIN REPEAT, PH AND SEC7 DOMAIN CONTAINING PROTEIN SECG-RELATED"/>
    <property type="match status" value="1"/>
</dbReference>
<sequence>MKNNVYSLLTLISHNKTNVETLKYLFENGAKLELENLNLHPFIISCSHQKCSLEVMKYLFEITPKEKQPLILEKALDNVFANDSFDSELIKFLITLNAPIKNYTNPDGATALHLVCKNSYYELIPLLIKNGLDVNAVNDKGLSSLNYIFEFLTIGDLSQKLILTSMALIDHGADVNIRSNISLETAIHKVAALRGGLGIFKYMINKSIKKPNFNIRDVFNYTPLDFITHNPNGIEMLRICINNQNKINFNGDTIKRVMDKPNCQNEIKKLLLTYQSLKNDFLQLTLNGKENSFETDLVINNSVKDFHLHKWIIKMRFYNCFNHDDDDDDDNKKKKKKKKKKNNDDKEFFQHFINVLSLQNTSTINQIIHWIYTGEIEIDLQNLNEPLKKREEEIKNQKFGRMTKHQMDVQTKITKIVFQKGEKKILKQKNRFIEILKEIDPTMNSISLFEKKSGRNGLLNDLNAFYRLKKKSNSMNFEIIVKNVPIKAHKEILFTRSQLFKGMFLNLDQIDSIVDYSGFDVQTVKILIEFLYTESIPKNLSNDTLNQLYDAVDYFQLSRNSFLYYLINENYQN</sequence>
<dbReference type="InterPro" id="IPR000210">
    <property type="entry name" value="BTB/POZ_dom"/>
</dbReference>
<evidence type="ECO:0000313" key="5">
    <source>
        <dbReference type="EMBL" id="KAJ3449102.1"/>
    </source>
</evidence>
<keyword evidence="1" id="KW-0677">Repeat</keyword>
<dbReference type="EMBL" id="JANTQA010000012">
    <property type="protein sequence ID" value="KAJ3449102.1"/>
    <property type="molecule type" value="Genomic_DNA"/>
</dbReference>
<dbReference type="Gene3D" id="3.30.710.10">
    <property type="entry name" value="Potassium Channel Kv1.1, Chain A"/>
    <property type="match status" value="1"/>
</dbReference>
<dbReference type="SMART" id="SM00225">
    <property type="entry name" value="BTB"/>
    <property type="match status" value="1"/>
</dbReference>
<protein>
    <submittedName>
        <fullName evidence="5">Ankyrin repeat-containing protein</fullName>
    </submittedName>
</protein>
<dbReference type="SMART" id="SM00248">
    <property type="entry name" value="ANK"/>
    <property type="match status" value="4"/>
</dbReference>
<dbReference type="Gene3D" id="1.25.40.20">
    <property type="entry name" value="Ankyrin repeat-containing domain"/>
    <property type="match status" value="2"/>
</dbReference>
<keyword evidence="2 3" id="KW-0040">ANK repeat</keyword>
<dbReference type="PROSITE" id="PS50297">
    <property type="entry name" value="ANK_REP_REGION"/>
    <property type="match status" value="1"/>
</dbReference>
<evidence type="ECO:0000256" key="3">
    <source>
        <dbReference type="PROSITE-ProRule" id="PRU00023"/>
    </source>
</evidence>
<dbReference type="CDD" id="cd18186">
    <property type="entry name" value="BTB_POZ_ZBTB_KLHL-like"/>
    <property type="match status" value="1"/>
</dbReference>
<dbReference type="Proteomes" id="UP001146793">
    <property type="component" value="Unassembled WGS sequence"/>
</dbReference>
<dbReference type="PROSITE" id="PS50088">
    <property type="entry name" value="ANK_REPEAT"/>
    <property type="match status" value="1"/>
</dbReference>
<dbReference type="InterPro" id="IPR002110">
    <property type="entry name" value="Ankyrin_rpt"/>
</dbReference>
<comment type="caution">
    <text evidence="5">The sequence shown here is derived from an EMBL/GenBank/DDBJ whole genome shotgun (WGS) entry which is preliminary data.</text>
</comment>